<dbReference type="InParanoid" id="A0A061GX40"/>
<reference evidence="4 5" key="1">
    <citation type="journal article" date="2013" name="Genome Biol.">
        <title>The genome sequence of the most widely cultivated cacao type and its use to identify candidate genes regulating pod color.</title>
        <authorList>
            <person name="Motamayor J.C."/>
            <person name="Mockaitis K."/>
            <person name="Schmutz J."/>
            <person name="Haiminen N."/>
            <person name="Iii D.L."/>
            <person name="Cornejo O."/>
            <person name="Findley S.D."/>
            <person name="Zheng P."/>
            <person name="Utro F."/>
            <person name="Royaert S."/>
            <person name="Saski C."/>
            <person name="Jenkins J."/>
            <person name="Podicheti R."/>
            <person name="Zhao M."/>
            <person name="Scheffler B.E."/>
            <person name="Stack J.C."/>
            <person name="Feltus F.A."/>
            <person name="Mustiga G.M."/>
            <person name="Amores F."/>
            <person name="Phillips W."/>
            <person name="Marelli J.P."/>
            <person name="May G.D."/>
            <person name="Shapiro H."/>
            <person name="Ma J."/>
            <person name="Bustamante C.D."/>
            <person name="Schnell R.J."/>
            <person name="Main D."/>
            <person name="Gilbert D."/>
            <person name="Parida L."/>
            <person name="Kuhn D.N."/>
        </authorList>
    </citation>
    <scope>NUCLEOTIDE SEQUENCE [LARGE SCALE GENOMIC DNA]</scope>
    <source>
        <strain evidence="5">cv. Matina 1-6</strain>
    </source>
</reference>
<feature type="region of interest" description="SAW" evidence="3">
    <location>
        <begin position="586"/>
        <end position="661"/>
    </location>
</feature>
<dbReference type="InterPro" id="IPR005202">
    <property type="entry name" value="TF_GRAS"/>
</dbReference>
<evidence type="ECO:0000256" key="3">
    <source>
        <dbReference type="PROSITE-ProRule" id="PRU01191"/>
    </source>
</evidence>
<dbReference type="GO" id="GO:0006355">
    <property type="term" value="P:regulation of DNA-templated transcription"/>
    <property type="evidence" value="ECO:0000318"/>
    <property type="project" value="GO_Central"/>
</dbReference>
<dbReference type="GO" id="GO:0003700">
    <property type="term" value="F:DNA-binding transcription factor activity"/>
    <property type="evidence" value="ECO:0000318"/>
    <property type="project" value="GO_Central"/>
</dbReference>
<proteinExistence type="inferred from homology"/>
<evidence type="ECO:0000313" key="4">
    <source>
        <dbReference type="EMBL" id="EOY33998.1"/>
    </source>
</evidence>
<dbReference type="PROSITE" id="PS50985">
    <property type="entry name" value="GRAS"/>
    <property type="match status" value="1"/>
</dbReference>
<dbReference type="HOGENOM" id="CLU_011924_2_2_1"/>
<organism evidence="4 5">
    <name type="scientific">Theobroma cacao</name>
    <name type="common">Cacao</name>
    <name type="synonym">Cocoa</name>
    <dbReference type="NCBI Taxonomy" id="3641"/>
    <lineage>
        <taxon>Eukaryota</taxon>
        <taxon>Viridiplantae</taxon>
        <taxon>Streptophyta</taxon>
        <taxon>Embryophyta</taxon>
        <taxon>Tracheophyta</taxon>
        <taxon>Spermatophyta</taxon>
        <taxon>Magnoliopsida</taxon>
        <taxon>eudicotyledons</taxon>
        <taxon>Gunneridae</taxon>
        <taxon>Pentapetalae</taxon>
        <taxon>rosids</taxon>
        <taxon>malvids</taxon>
        <taxon>Malvales</taxon>
        <taxon>Malvaceae</taxon>
        <taxon>Byttnerioideae</taxon>
        <taxon>Theobroma</taxon>
    </lineage>
</organism>
<dbReference type="GO" id="GO:0005634">
    <property type="term" value="C:nucleus"/>
    <property type="evidence" value="ECO:0000318"/>
    <property type="project" value="GO_Central"/>
</dbReference>
<keyword evidence="5" id="KW-1185">Reference proteome</keyword>
<evidence type="ECO:0000256" key="1">
    <source>
        <dbReference type="ARBA" id="ARBA00023015"/>
    </source>
</evidence>
<protein>
    <submittedName>
        <fullName evidence="4">GRAS family transcription factor, putative</fullName>
    </submittedName>
</protein>
<dbReference type="AlphaFoldDB" id="A0A061GX40"/>
<dbReference type="STRING" id="3641.A0A061GX40"/>
<comment type="similarity">
    <text evidence="3">Belongs to the GRAS family.</text>
</comment>
<dbReference type="GO" id="GO:0043565">
    <property type="term" value="F:sequence-specific DNA binding"/>
    <property type="evidence" value="ECO:0000318"/>
    <property type="project" value="GO_Central"/>
</dbReference>
<dbReference type="Gramene" id="EOY33998">
    <property type="protein sequence ID" value="EOY33998"/>
    <property type="gene ID" value="TCM_041813"/>
</dbReference>
<gene>
    <name evidence="4" type="ORF">TCM_041813</name>
</gene>
<dbReference type="eggNOG" id="ENOG502QSQ6">
    <property type="taxonomic scope" value="Eukaryota"/>
</dbReference>
<dbReference type="Pfam" id="PF03514">
    <property type="entry name" value="GRAS"/>
    <property type="match status" value="1"/>
</dbReference>
<feature type="region of interest" description="VHIID" evidence="3">
    <location>
        <begin position="367"/>
        <end position="432"/>
    </location>
</feature>
<dbReference type="PANTHER" id="PTHR31636">
    <property type="entry name" value="OSJNBA0084A10.13 PROTEIN-RELATED"/>
    <property type="match status" value="1"/>
</dbReference>
<name>A0A061GX40_THECC</name>
<feature type="region of interest" description="Leucine repeat II (LRII)" evidence="3">
    <location>
        <begin position="448"/>
        <end position="480"/>
    </location>
</feature>
<evidence type="ECO:0000256" key="2">
    <source>
        <dbReference type="ARBA" id="ARBA00023163"/>
    </source>
</evidence>
<dbReference type="OMA" id="FTTEMIM"/>
<comment type="caution">
    <text evidence="3">Lacks conserved residue(s) required for the propagation of feature annotation.</text>
</comment>
<dbReference type="EMBL" id="CM001887">
    <property type="protein sequence ID" value="EOY33998.1"/>
    <property type="molecule type" value="Genomic_DNA"/>
</dbReference>
<accession>A0A061GX40</accession>
<keyword evidence="1" id="KW-0805">Transcription regulation</keyword>
<keyword evidence="2" id="KW-0804">Transcription</keyword>
<evidence type="ECO:0000313" key="5">
    <source>
        <dbReference type="Proteomes" id="UP000026915"/>
    </source>
</evidence>
<sequence length="666" mass="75261">MNPSSYSTVADPADESNFPNAFYITTPIFTEDANDNTFLLQDSTVGAAESSFADILAEKYPLSTTLPFPICSDLDWSSCITVANNLVQSDFICDLARFEVSSMLSPQVEHAFQDYPQPVSQSLFPDNSFGEAVDVPVIDPVNKSLVPDLVNQDLCCESLYDCQFLEGGVKETQKLIAYGDHMSAEEESPVAAERETSEEMDHSFCKTRKVETRLQICGEGEIGREHGRVVCPEQFEQPDMFKNDVSAAATADIAWRNEARMIMNACGEPKRNSAGTKKRRRSVNKRNLVDLRTLLIQCAEAVGSNDFRNANDFLMQIRNHSSPFGNASQRKAHYFAKALEARLAGTGSEEYAALVSKRIPTASVEACKLLISACPFMKVSNFFTTEMIMKLAKKATRIHIIHFGVPYGLKWSSLIQRLSTRPGNPPTLRITGIDLPQPGVESAGRVEEFGHFLANCCKQFNIPFEYNGITQKWESIQLEDLKIAKDEVVVVNCLYRLRHIVDEMADLSSPRDTVLNLVRKINPNIFIHGIVNGAYNAPFFVSRFREALYYFSTMFDMLEEIAPSEDQERMVLEENMYGKEILNVVACEGSERIERPETYKQWQVRNLRAGLRQLPLKQEILNSAKAHVKLHYHKDFLVDEDKNWILQGWKGRILFALSFWRPSKEP</sequence>
<dbReference type="Proteomes" id="UP000026915">
    <property type="component" value="Chromosome 9"/>
</dbReference>